<organism evidence="3 4">
    <name type="scientific">Trypanosoma cruzi Dm28c</name>
    <dbReference type="NCBI Taxonomy" id="1416333"/>
    <lineage>
        <taxon>Eukaryota</taxon>
        <taxon>Discoba</taxon>
        <taxon>Euglenozoa</taxon>
        <taxon>Kinetoplastea</taxon>
        <taxon>Metakinetoplastina</taxon>
        <taxon>Trypanosomatida</taxon>
        <taxon>Trypanosomatidae</taxon>
        <taxon>Trypanosoma</taxon>
        <taxon>Schizotrypanum</taxon>
    </lineage>
</organism>
<evidence type="ECO:0000256" key="2">
    <source>
        <dbReference type="SAM" id="SignalP"/>
    </source>
</evidence>
<keyword evidence="1" id="KW-1133">Transmembrane helix</keyword>
<sequence>MYFFPCFFFFCCVCVCLCEPFLCRRMWLCFESHSVVAIRVLFLSLSFPHVCMYIVCVCVLLFFSLFFGLHCTYTHTCIHVCSLVYESEITREGGIVRRVLFVYLKYLQVCLSSRG</sequence>
<name>V5BG69_TRYCR</name>
<evidence type="ECO:0000256" key="1">
    <source>
        <dbReference type="SAM" id="Phobius"/>
    </source>
</evidence>
<feature type="transmembrane region" description="Helical" evidence="1">
    <location>
        <begin position="42"/>
        <end position="69"/>
    </location>
</feature>
<protein>
    <submittedName>
        <fullName evidence="3">Uncharacterized protein</fullName>
    </submittedName>
</protein>
<accession>V5BG69</accession>
<proteinExistence type="predicted"/>
<feature type="chain" id="PRO_5004731326" evidence="2">
    <location>
        <begin position="19"/>
        <end position="115"/>
    </location>
</feature>
<keyword evidence="2" id="KW-0732">Signal</keyword>
<feature type="signal peptide" evidence="2">
    <location>
        <begin position="1"/>
        <end position="18"/>
    </location>
</feature>
<evidence type="ECO:0000313" key="4">
    <source>
        <dbReference type="Proteomes" id="UP000017861"/>
    </source>
</evidence>
<dbReference type="AlphaFoldDB" id="V5BG69"/>
<evidence type="ECO:0000313" key="3">
    <source>
        <dbReference type="EMBL" id="ESS66739.1"/>
    </source>
</evidence>
<dbReference type="EMBL" id="AYLP01000040">
    <property type="protein sequence ID" value="ESS66739.1"/>
    <property type="molecule type" value="Genomic_DNA"/>
</dbReference>
<gene>
    <name evidence="3" type="ORF">TCDM_04549</name>
</gene>
<dbReference type="Proteomes" id="UP000017861">
    <property type="component" value="Unassembled WGS sequence"/>
</dbReference>
<keyword evidence="1" id="KW-0472">Membrane</keyword>
<reference evidence="3 4" key="1">
    <citation type="journal article" date="2014" name="Genome Announc.">
        <title>Trypanosoma cruzi Clone Dm28c Draft Genome Sequence.</title>
        <authorList>
            <person name="Grisard E.C."/>
            <person name="Teixeira S.M."/>
            <person name="de Almeida L.G."/>
            <person name="Stoco P.H."/>
            <person name="Gerber A.L."/>
            <person name="Talavera-Lopez C."/>
            <person name="Lima O.C."/>
            <person name="Andersson B."/>
            <person name="de Vasconcelos A.T."/>
        </authorList>
    </citation>
    <scope>NUCLEOTIDE SEQUENCE [LARGE SCALE GENOMIC DNA]</scope>
    <source>
        <strain evidence="3 4">Dm28c</strain>
    </source>
</reference>
<keyword evidence="1" id="KW-0812">Transmembrane</keyword>
<comment type="caution">
    <text evidence="3">The sequence shown here is derived from an EMBL/GenBank/DDBJ whole genome shotgun (WGS) entry which is preliminary data.</text>
</comment>
<dbReference type="VEuPathDB" id="TriTrypDB:TCDM_04549"/>